<dbReference type="PANTHER" id="PTHR42867:SF1">
    <property type="entry name" value="MEMBRANE PROTEIN-RELATED"/>
    <property type="match status" value="1"/>
</dbReference>
<dbReference type="Pfam" id="PF07136">
    <property type="entry name" value="DUF1385"/>
    <property type="match status" value="1"/>
</dbReference>
<keyword evidence="1" id="KW-1133">Transmembrane helix</keyword>
<dbReference type="PANTHER" id="PTHR42867">
    <property type="entry name" value="MEMBRANE PROTEIN-RELATED"/>
    <property type="match status" value="1"/>
</dbReference>
<dbReference type="InterPro" id="IPR010787">
    <property type="entry name" value="DUF1385"/>
</dbReference>
<keyword evidence="3" id="KW-1185">Reference proteome</keyword>
<evidence type="ECO:0000313" key="2">
    <source>
        <dbReference type="EMBL" id="MBJ7597360.1"/>
    </source>
</evidence>
<comment type="caution">
    <text evidence="2">The sequence shown here is derived from an EMBL/GenBank/DDBJ whole genome shotgun (WGS) entry which is preliminary data.</text>
</comment>
<feature type="transmembrane region" description="Helical" evidence="1">
    <location>
        <begin position="143"/>
        <end position="165"/>
    </location>
</feature>
<reference evidence="2" key="1">
    <citation type="submission" date="2020-10" db="EMBL/GenBank/DDBJ databases">
        <title>Ca. Dormibacterota MAGs.</title>
        <authorList>
            <person name="Montgomery K."/>
        </authorList>
    </citation>
    <scope>NUCLEOTIDE SEQUENCE [LARGE SCALE GENOMIC DNA]</scope>
    <source>
        <strain evidence="2">SC8812_S17_10</strain>
    </source>
</reference>
<evidence type="ECO:0000256" key="1">
    <source>
        <dbReference type="SAM" id="Phobius"/>
    </source>
</evidence>
<evidence type="ECO:0000313" key="3">
    <source>
        <dbReference type="Proteomes" id="UP000612893"/>
    </source>
</evidence>
<feature type="transmembrane region" description="Helical" evidence="1">
    <location>
        <begin position="235"/>
        <end position="256"/>
    </location>
</feature>
<sequence length="310" mass="34202">MPLPDEAVAPQASPPRKDGFFYGGQAVIEGVMMRGRNHYAVAVRVPSSGDIRVDRGELRAKLYTSKVWKLPFLRGLALLAEQMHLGMKTLIWSAGVNAGDQDIEIGKREIAVSMAVALSFTMVLFIGLPLLGAGFAVRRSGSFGFVIVEGAIRVALVLGYLWLIAMLKDVRRVFQYHGAEHKTINAFESGWPLDVPSVRRASTLHPRCGTGFLLVVVVVSVLVFSLVAIFHPNWFWLVVSRLVGVPVIAGVSYELIRLMARHRDNPVVRVLLLPVLYTQKFTTREPEDEMLEVAIVAFNAAREGEEARAA</sequence>
<dbReference type="EMBL" id="JAEKNR010000057">
    <property type="protein sequence ID" value="MBJ7597360.1"/>
    <property type="molecule type" value="Genomic_DNA"/>
</dbReference>
<dbReference type="AlphaFoldDB" id="A0A934K7X0"/>
<gene>
    <name evidence="2" type="ORF">JF922_04660</name>
</gene>
<dbReference type="RefSeq" id="WP_338199520.1">
    <property type="nucleotide sequence ID" value="NZ_JAEKNR010000057.1"/>
</dbReference>
<keyword evidence="1" id="KW-0812">Transmembrane</keyword>
<dbReference type="Proteomes" id="UP000612893">
    <property type="component" value="Unassembled WGS sequence"/>
</dbReference>
<keyword evidence="1" id="KW-0472">Membrane</keyword>
<feature type="transmembrane region" description="Helical" evidence="1">
    <location>
        <begin position="115"/>
        <end position="137"/>
    </location>
</feature>
<feature type="transmembrane region" description="Helical" evidence="1">
    <location>
        <begin position="209"/>
        <end position="229"/>
    </location>
</feature>
<accession>A0A934K7X0</accession>
<organism evidence="2 3">
    <name type="scientific">Candidatus Nephthysia bennettiae</name>
    <dbReference type="NCBI Taxonomy" id="3127016"/>
    <lineage>
        <taxon>Bacteria</taxon>
        <taxon>Bacillati</taxon>
        <taxon>Candidatus Dormiibacterota</taxon>
        <taxon>Candidatus Dormibacteria</taxon>
        <taxon>Candidatus Dormibacterales</taxon>
        <taxon>Candidatus Dormibacteraceae</taxon>
        <taxon>Candidatus Nephthysia</taxon>
    </lineage>
</organism>
<proteinExistence type="predicted"/>
<name>A0A934K7X0_9BACT</name>
<protein>
    <submittedName>
        <fullName evidence="2">DUF1385 domain-containing protein</fullName>
    </submittedName>
</protein>